<dbReference type="GO" id="GO:0016491">
    <property type="term" value="F:oxidoreductase activity"/>
    <property type="evidence" value="ECO:0007669"/>
    <property type="project" value="UniProtKB-KW"/>
</dbReference>
<comment type="similarity">
    <text evidence="1">Belongs to the short-chain dehydrogenases/reductases (SDR) family.</text>
</comment>
<dbReference type="GO" id="GO:0008206">
    <property type="term" value="P:bile acid metabolic process"/>
    <property type="evidence" value="ECO:0007669"/>
    <property type="project" value="UniProtKB-ARBA"/>
</dbReference>
<gene>
    <name evidence="3" type="ORF">GBL_1402</name>
</gene>
<evidence type="ECO:0000313" key="4">
    <source>
        <dbReference type="Proteomes" id="UP000016424"/>
    </source>
</evidence>
<name>U2X395_GEOKU</name>
<dbReference type="InterPro" id="IPR036291">
    <property type="entry name" value="NAD(P)-bd_dom_sf"/>
</dbReference>
<dbReference type="SUPFAM" id="SSF51735">
    <property type="entry name" value="NAD(P)-binding Rossmann-fold domains"/>
    <property type="match status" value="1"/>
</dbReference>
<dbReference type="FunFam" id="3.40.50.720:FF:000084">
    <property type="entry name" value="Short-chain dehydrogenase reductase"/>
    <property type="match status" value="1"/>
</dbReference>
<protein>
    <submittedName>
        <fullName evidence="3">3-oxoacyl-ACP reductase</fullName>
    </submittedName>
</protein>
<dbReference type="InterPro" id="IPR050259">
    <property type="entry name" value="SDR"/>
</dbReference>
<evidence type="ECO:0000256" key="2">
    <source>
        <dbReference type="ARBA" id="ARBA00023002"/>
    </source>
</evidence>
<reference evidence="4" key="1">
    <citation type="journal article" date="2013" name="Genome">
        <title>Draft Genome Sequence of Geobacillus kaustophilus GBlys, a Lysogenic Strain with Bacteriophage phiOH2.</title>
        <authorList>
            <person name="Doi K."/>
            <person name="Mori K."/>
            <person name="Martono H."/>
            <person name="Nagayoshi Y."/>
            <person name="Fujino Y."/>
            <person name="Tashiro K."/>
            <person name="Kuhara S."/>
            <person name="Ohshima T."/>
        </authorList>
    </citation>
    <scope>NUCLEOTIDE SEQUENCE [LARGE SCALE GENOMIC DNA]</scope>
    <source>
        <strain evidence="4">GBlys</strain>
    </source>
</reference>
<evidence type="ECO:0000313" key="3">
    <source>
        <dbReference type="EMBL" id="GAD13185.1"/>
    </source>
</evidence>
<dbReference type="Gene3D" id="3.40.50.720">
    <property type="entry name" value="NAD(P)-binding Rossmann-like Domain"/>
    <property type="match status" value="1"/>
</dbReference>
<keyword evidence="2" id="KW-0560">Oxidoreductase</keyword>
<organism evidence="3 4">
    <name type="scientific">Geobacillus kaustophilus GBlys</name>
    <dbReference type="NCBI Taxonomy" id="1337888"/>
    <lineage>
        <taxon>Bacteria</taxon>
        <taxon>Bacillati</taxon>
        <taxon>Bacillota</taxon>
        <taxon>Bacilli</taxon>
        <taxon>Bacillales</taxon>
        <taxon>Anoxybacillaceae</taxon>
        <taxon>Geobacillus</taxon>
        <taxon>Geobacillus thermoleovorans group</taxon>
    </lineage>
</organism>
<proteinExistence type="inferred from homology"/>
<dbReference type="PANTHER" id="PTHR42879:SF6">
    <property type="entry name" value="NADPH-DEPENDENT REDUCTASE BACG"/>
    <property type="match status" value="1"/>
</dbReference>
<dbReference type="EMBL" id="BASG01000009">
    <property type="protein sequence ID" value="GAD13185.1"/>
    <property type="molecule type" value="Genomic_DNA"/>
</dbReference>
<evidence type="ECO:0000256" key="1">
    <source>
        <dbReference type="ARBA" id="ARBA00006484"/>
    </source>
</evidence>
<sequence length="263" mass="28230">MTMELGLAGKTALVAASSQGLGKAIARALVLEGTNVMITSRNEEKLHEVAEELNSLHKGRVAYTRTDVTNADDIRQLVAKTVETFGTIDLLVNNAGGPPAGTFETVSDEDWQYAFELNLLSYIRLIREALPYLKKKGGKIVNIASSSIKEPIPGLILSNTFRTGIVGLTKTLAVELAPDGILINTVAPGRIATERVAFLDKVNAEKLGITKEEMEARMKSAIPLGRYGTPEEFANVVVFLLSEANSYVTGQALIVDGGMVKAI</sequence>
<dbReference type="Pfam" id="PF13561">
    <property type="entry name" value="adh_short_C2"/>
    <property type="match status" value="1"/>
</dbReference>
<dbReference type="PRINTS" id="PR00081">
    <property type="entry name" value="GDHRDH"/>
</dbReference>
<dbReference type="CDD" id="cd05344">
    <property type="entry name" value="BKR_like_SDR_like"/>
    <property type="match status" value="1"/>
</dbReference>
<dbReference type="PRINTS" id="PR00080">
    <property type="entry name" value="SDRFAMILY"/>
</dbReference>
<dbReference type="PANTHER" id="PTHR42879">
    <property type="entry name" value="3-OXOACYL-(ACYL-CARRIER-PROTEIN) REDUCTASE"/>
    <property type="match status" value="1"/>
</dbReference>
<dbReference type="Proteomes" id="UP000016424">
    <property type="component" value="Unassembled WGS sequence"/>
</dbReference>
<dbReference type="AlphaFoldDB" id="U2X395"/>
<accession>U2X395</accession>
<comment type="caution">
    <text evidence="3">The sequence shown here is derived from an EMBL/GenBank/DDBJ whole genome shotgun (WGS) entry which is preliminary data.</text>
</comment>
<dbReference type="InterPro" id="IPR002347">
    <property type="entry name" value="SDR_fam"/>
</dbReference>